<dbReference type="GO" id="GO:0051897">
    <property type="term" value="P:positive regulation of phosphatidylinositol 3-kinase/protein kinase B signal transduction"/>
    <property type="evidence" value="ECO:0007669"/>
    <property type="project" value="Ensembl"/>
</dbReference>
<dbReference type="GO" id="GO:0032740">
    <property type="term" value="P:positive regulation of interleukin-17 production"/>
    <property type="evidence" value="ECO:0007669"/>
    <property type="project" value="Ensembl"/>
</dbReference>
<dbReference type="PANTHER" id="PTHR14261:SF0">
    <property type="entry name" value="ONCOSTATIN-M"/>
    <property type="match status" value="1"/>
</dbReference>
<dbReference type="GO" id="GO:0008083">
    <property type="term" value="F:growth factor activity"/>
    <property type="evidence" value="ECO:0007669"/>
    <property type="project" value="Ensembl"/>
</dbReference>
<keyword evidence="10" id="KW-1185">Reference proteome</keyword>
<evidence type="ECO:0000256" key="1">
    <source>
        <dbReference type="ARBA" id="ARBA00004613"/>
    </source>
</evidence>
<comment type="similarity">
    <text evidence="2">Belongs to the LIF/OSM family.</text>
</comment>
<evidence type="ECO:0000313" key="10">
    <source>
        <dbReference type="Proteomes" id="UP000694540"/>
    </source>
</evidence>
<dbReference type="GO" id="GO:0038165">
    <property type="term" value="P:oncostatin-M-mediated signaling pathway"/>
    <property type="evidence" value="ECO:0007669"/>
    <property type="project" value="Ensembl"/>
</dbReference>
<evidence type="ECO:0000256" key="4">
    <source>
        <dbReference type="ARBA" id="ARBA00022525"/>
    </source>
</evidence>
<evidence type="ECO:0000313" key="9">
    <source>
        <dbReference type="Ensembl" id="ENSCWAP00000016797.1"/>
    </source>
</evidence>
<organism evidence="9 10">
    <name type="scientific">Catagonus wagneri</name>
    <name type="common">Chacoan peccary</name>
    <dbReference type="NCBI Taxonomy" id="51154"/>
    <lineage>
        <taxon>Eukaryota</taxon>
        <taxon>Metazoa</taxon>
        <taxon>Chordata</taxon>
        <taxon>Craniata</taxon>
        <taxon>Vertebrata</taxon>
        <taxon>Euteleostomi</taxon>
        <taxon>Mammalia</taxon>
        <taxon>Eutheria</taxon>
        <taxon>Laurasiatheria</taxon>
        <taxon>Artiodactyla</taxon>
        <taxon>Suina</taxon>
        <taxon>Tayassuidae</taxon>
        <taxon>Catagonus</taxon>
    </lineage>
</organism>
<dbReference type="InterPro" id="IPR039578">
    <property type="entry name" value="OSM"/>
</dbReference>
<dbReference type="Proteomes" id="UP000694540">
    <property type="component" value="Unplaced"/>
</dbReference>
<dbReference type="AlphaFoldDB" id="A0A8C3WMK8"/>
<dbReference type="GO" id="GO:0043410">
    <property type="term" value="P:positive regulation of MAPK cascade"/>
    <property type="evidence" value="ECO:0007669"/>
    <property type="project" value="Ensembl"/>
</dbReference>
<accession>A0A8C3WMK8</accession>
<keyword evidence="5 8" id="KW-0732">Signal</keyword>
<name>A0A8C3WMK8_9CETA</name>
<dbReference type="SUPFAM" id="SSF47266">
    <property type="entry name" value="4-helical cytokines"/>
    <property type="match status" value="1"/>
</dbReference>
<dbReference type="GO" id="GO:0050729">
    <property type="term" value="P:positive regulation of inflammatory response"/>
    <property type="evidence" value="ECO:0007669"/>
    <property type="project" value="Ensembl"/>
</dbReference>
<keyword evidence="4" id="KW-0964">Secreted</keyword>
<protein>
    <submittedName>
        <fullName evidence="9">Oncostatin M</fullName>
    </submittedName>
</protein>
<feature type="compositionally biased region" description="Basic residues" evidence="7">
    <location>
        <begin position="202"/>
        <end position="211"/>
    </location>
</feature>
<dbReference type="GO" id="GO:0006955">
    <property type="term" value="P:immune response"/>
    <property type="evidence" value="ECO:0007669"/>
    <property type="project" value="InterPro"/>
</dbReference>
<feature type="region of interest" description="Disordered" evidence="7">
    <location>
        <begin position="143"/>
        <end position="170"/>
    </location>
</feature>
<evidence type="ECO:0000256" key="3">
    <source>
        <dbReference type="ARBA" id="ARBA00022514"/>
    </source>
</evidence>
<dbReference type="SMART" id="SM00080">
    <property type="entry name" value="LIF_OSM"/>
    <property type="match status" value="1"/>
</dbReference>
<evidence type="ECO:0000256" key="5">
    <source>
        <dbReference type="ARBA" id="ARBA00022729"/>
    </source>
</evidence>
<dbReference type="Ensembl" id="ENSCWAT00000018221.1">
    <property type="protein sequence ID" value="ENSCWAP00000016797.1"/>
    <property type="gene ID" value="ENSCWAG00000012991.1"/>
</dbReference>
<feature type="compositionally biased region" description="Basic residues" evidence="7">
    <location>
        <begin position="218"/>
        <end position="233"/>
    </location>
</feature>
<dbReference type="GO" id="GO:0045944">
    <property type="term" value="P:positive regulation of transcription by RNA polymerase II"/>
    <property type="evidence" value="ECO:0007669"/>
    <property type="project" value="Ensembl"/>
</dbReference>
<feature type="signal peptide" evidence="8">
    <location>
        <begin position="1"/>
        <end position="24"/>
    </location>
</feature>
<dbReference type="Pfam" id="PF01291">
    <property type="entry name" value="LIF_OSM"/>
    <property type="match status" value="1"/>
</dbReference>
<dbReference type="GO" id="GO:0005615">
    <property type="term" value="C:extracellular space"/>
    <property type="evidence" value="ECO:0007669"/>
    <property type="project" value="UniProtKB-KW"/>
</dbReference>
<dbReference type="Gene3D" id="1.20.1250.10">
    <property type="match status" value="1"/>
</dbReference>
<dbReference type="PROSITE" id="PS00590">
    <property type="entry name" value="LIF_OSM"/>
    <property type="match status" value="1"/>
</dbReference>
<proteinExistence type="inferred from homology"/>
<dbReference type="GO" id="GO:0005125">
    <property type="term" value="F:cytokine activity"/>
    <property type="evidence" value="ECO:0007669"/>
    <property type="project" value="UniProtKB-KW"/>
</dbReference>
<evidence type="ECO:0000256" key="7">
    <source>
        <dbReference type="SAM" id="MobiDB-lite"/>
    </source>
</evidence>
<feature type="region of interest" description="Disordered" evidence="7">
    <location>
        <begin position="193"/>
        <end position="239"/>
    </location>
</feature>
<dbReference type="InterPro" id="IPR019827">
    <property type="entry name" value="Leukemia_IF/oncostatin_CS"/>
</dbReference>
<dbReference type="InterPro" id="IPR009079">
    <property type="entry name" value="4_helix_cytokine-like_core"/>
</dbReference>
<evidence type="ECO:0000256" key="8">
    <source>
        <dbReference type="SAM" id="SignalP"/>
    </source>
</evidence>
<sequence>MRAQCVRRTLLSLVLGLLFLSTAAKGKCSGKYHELLQQLRRQADLMQDTSMLLDPYIQMQGLDTAGLKEHCKERPEAFPSEGALRGLSRRGFLRTLDTTLDLVLHRLTDLQQDLPEAQHHAKLNIRGLRSNIHCMSQLLLGSSEAETAEPTQPAPVATPRPTPPSGAFQHKLKGCRFLSGYHRFMHSVGQVLREWEDSPSRSRSRSRRHSSHPALQRGARRTRPFRRDRRRVPRGQLPR</sequence>
<keyword evidence="3" id="KW-0202">Cytokine</keyword>
<keyword evidence="6" id="KW-1015">Disulfide bond</keyword>
<feature type="compositionally biased region" description="Pro residues" evidence="7">
    <location>
        <begin position="152"/>
        <end position="164"/>
    </location>
</feature>
<dbReference type="PANTHER" id="PTHR14261">
    <property type="entry name" value="ONCOSTATIN M"/>
    <property type="match status" value="1"/>
</dbReference>
<dbReference type="GO" id="GO:0046888">
    <property type="term" value="P:negative regulation of hormone secretion"/>
    <property type="evidence" value="ECO:0007669"/>
    <property type="project" value="Ensembl"/>
</dbReference>
<dbReference type="GO" id="GO:0008284">
    <property type="term" value="P:positive regulation of cell population proliferation"/>
    <property type="evidence" value="ECO:0007669"/>
    <property type="project" value="Ensembl"/>
</dbReference>
<evidence type="ECO:0000256" key="6">
    <source>
        <dbReference type="ARBA" id="ARBA00023157"/>
    </source>
</evidence>
<evidence type="ECO:0000256" key="2">
    <source>
        <dbReference type="ARBA" id="ARBA00005971"/>
    </source>
</evidence>
<dbReference type="GO" id="GO:0005147">
    <property type="term" value="F:oncostatin-M receptor binding"/>
    <property type="evidence" value="ECO:0007669"/>
    <property type="project" value="Ensembl"/>
</dbReference>
<dbReference type="GeneTree" id="ENSGT00390000004850"/>
<comment type="subcellular location">
    <subcellularLocation>
        <location evidence="1">Secreted</location>
    </subcellularLocation>
</comment>
<feature type="chain" id="PRO_5034846609" evidence="8">
    <location>
        <begin position="25"/>
        <end position="239"/>
    </location>
</feature>
<reference evidence="9" key="1">
    <citation type="submission" date="2025-08" db="UniProtKB">
        <authorList>
            <consortium name="Ensembl"/>
        </authorList>
    </citation>
    <scope>IDENTIFICATION</scope>
</reference>
<dbReference type="InterPro" id="IPR001581">
    <property type="entry name" value="Leukemia_IF/oncostatin"/>
</dbReference>
<reference evidence="9" key="2">
    <citation type="submission" date="2025-09" db="UniProtKB">
        <authorList>
            <consortium name="Ensembl"/>
        </authorList>
    </citation>
    <scope>IDENTIFICATION</scope>
</reference>
<gene>
    <name evidence="9" type="primary">OSM</name>
</gene>